<dbReference type="PANTHER" id="PTHR34653">
    <property type="match status" value="1"/>
</dbReference>
<gene>
    <name evidence="4 7" type="primary">fliE</name>
    <name evidence="7" type="ORF">IM787_06445</name>
</gene>
<dbReference type="PRINTS" id="PR01006">
    <property type="entry name" value="FLGHOOKFLIE"/>
</dbReference>
<sequence>MNIEAIQGLGAHDEVPASLPPPPAAGAPAGLPFSQLVTEGLQGVNQQLVASQSDLQKLALGETQNLHEVMVRLEESRISFQLMMQVRNRVLEAYQDVMRMQI</sequence>
<dbReference type="EMBL" id="JADDIV010000002">
    <property type="protein sequence ID" value="MBE7367195.1"/>
    <property type="molecule type" value="Genomic_DNA"/>
</dbReference>
<dbReference type="HAMAP" id="MF_00724">
    <property type="entry name" value="FliE"/>
    <property type="match status" value="1"/>
</dbReference>
<dbReference type="Pfam" id="PF02049">
    <property type="entry name" value="FliE"/>
    <property type="match status" value="1"/>
</dbReference>
<evidence type="ECO:0000256" key="1">
    <source>
        <dbReference type="ARBA" id="ARBA00004117"/>
    </source>
</evidence>
<comment type="subcellular location">
    <subcellularLocation>
        <location evidence="1 4">Bacterial flagellum basal body</location>
    </subcellularLocation>
</comment>
<dbReference type="Proteomes" id="UP000806285">
    <property type="component" value="Unassembled WGS sequence"/>
</dbReference>
<feature type="region of interest" description="Disordered" evidence="6">
    <location>
        <begin position="1"/>
        <end position="31"/>
    </location>
</feature>
<proteinExistence type="inferred from homology"/>
<keyword evidence="8" id="KW-1185">Reference proteome</keyword>
<organism evidence="7 8">
    <name type="scientific">Ramlibacter pallidus</name>
    <dbReference type="NCBI Taxonomy" id="2780087"/>
    <lineage>
        <taxon>Bacteria</taxon>
        <taxon>Pseudomonadati</taxon>
        <taxon>Pseudomonadota</taxon>
        <taxon>Betaproteobacteria</taxon>
        <taxon>Burkholderiales</taxon>
        <taxon>Comamonadaceae</taxon>
        <taxon>Ramlibacter</taxon>
    </lineage>
</organism>
<evidence type="ECO:0000313" key="7">
    <source>
        <dbReference type="EMBL" id="MBE7367195.1"/>
    </source>
</evidence>
<evidence type="ECO:0000256" key="6">
    <source>
        <dbReference type="SAM" id="MobiDB-lite"/>
    </source>
</evidence>
<keyword evidence="7" id="KW-0966">Cell projection</keyword>
<dbReference type="InterPro" id="IPR001624">
    <property type="entry name" value="FliE"/>
</dbReference>
<comment type="similarity">
    <text evidence="2 4">Belongs to the FliE family.</text>
</comment>
<evidence type="ECO:0000256" key="3">
    <source>
        <dbReference type="ARBA" id="ARBA00023143"/>
    </source>
</evidence>
<keyword evidence="7" id="KW-0969">Cilium</keyword>
<keyword evidence="3 4" id="KW-0975">Bacterial flagellum</keyword>
<accession>A0ABR9S105</accession>
<dbReference type="RefSeq" id="WP_193675821.1">
    <property type="nucleotide sequence ID" value="NZ_JADDIV010000002.1"/>
</dbReference>
<evidence type="ECO:0000313" key="8">
    <source>
        <dbReference type="Proteomes" id="UP000806285"/>
    </source>
</evidence>
<keyword evidence="7" id="KW-0282">Flagellum</keyword>
<reference evidence="7 8" key="1">
    <citation type="submission" date="2020-10" db="EMBL/GenBank/DDBJ databases">
        <title>Ramlibacter sp. HM2 16S ribosomal RNA gene Genome sequencing and assembly.</title>
        <authorList>
            <person name="Kang M."/>
        </authorList>
    </citation>
    <scope>NUCLEOTIDE SEQUENCE [LARGE SCALE GENOMIC DNA]</scope>
    <source>
        <strain evidence="7 8">HM2</strain>
    </source>
</reference>
<dbReference type="NCBIfam" id="TIGR00205">
    <property type="entry name" value="fliE"/>
    <property type="match status" value="1"/>
</dbReference>
<dbReference type="PANTHER" id="PTHR34653:SF1">
    <property type="entry name" value="FLAGELLAR HOOK-BASAL BODY COMPLEX PROTEIN FLIE"/>
    <property type="match status" value="1"/>
</dbReference>
<evidence type="ECO:0000256" key="5">
    <source>
        <dbReference type="NCBIfam" id="TIGR00205"/>
    </source>
</evidence>
<protein>
    <recommendedName>
        <fullName evidence="4 5">Flagellar hook-basal body complex protein FliE</fullName>
    </recommendedName>
</protein>
<comment type="caution">
    <text evidence="7">The sequence shown here is derived from an EMBL/GenBank/DDBJ whole genome shotgun (WGS) entry which is preliminary data.</text>
</comment>
<evidence type="ECO:0000256" key="4">
    <source>
        <dbReference type="HAMAP-Rule" id="MF_00724"/>
    </source>
</evidence>
<name>A0ABR9S105_9BURK</name>
<evidence type="ECO:0000256" key="2">
    <source>
        <dbReference type="ARBA" id="ARBA00009272"/>
    </source>
</evidence>